<evidence type="ECO:0000256" key="3">
    <source>
        <dbReference type="ARBA" id="ARBA00022692"/>
    </source>
</evidence>
<feature type="transmembrane region" description="Helical" evidence="6">
    <location>
        <begin position="441"/>
        <end position="462"/>
    </location>
</feature>
<evidence type="ECO:0000256" key="6">
    <source>
        <dbReference type="SAM" id="Phobius"/>
    </source>
</evidence>
<organism evidence="7 8">
    <name type="scientific">Paenibacillus lacisoli</name>
    <dbReference type="NCBI Taxonomy" id="3064525"/>
    <lineage>
        <taxon>Bacteria</taxon>
        <taxon>Bacillati</taxon>
        <taxon>Bacillota</taxon>
        <taxon>Bacilli</taxon>
        <taxon>Bacillales</taxon>
        <taxon>Paenibacillaceae</taxon>
        <taxon>Paenibacillus</taxon>
    </lineage>
</organism>
<comment type="subcellular location">
    <subcellularLocation>
        <location evidence="1">Cell membrane</location>
        <topology evidence="1">Multi-pass membrane protein</topology>
    </subcellularLocation>
</comment>
<reference evidence="7 8" key="1">
    <citation type="submission" date="2023-07" db="EMBL/GenBank/DDBJ databases">
        <title>Paenibacillus sp. JX-17 nov. isolated from soil.</title>
        <authorList>
            <person name="Wan Y."/>
            <person name="Liu B."/>
        </authorList>
    </citation>
    <scope>NUCLEOTIDE SEQUENCE [LARGE SCALE GENOMIC DNA]</scope>
    <source>
        <strain evidence="7 8">JX-17</strain>
    </source>
</reference>
<proteinExistence type="predicted"/>
<gene>
    <name evidence="7" type="ORF">Q5741_06840</name>
</gene>
<evidence type="ECO:0000313" key="8">
    <source>
        <dbReference type="Proteomes" id="UP001240171"/>
    </source>
</evidence>
<feature type="transmembrane region" description="Helical" evidence="6">
    <location>
        <begin position="120"/>
        <end position="138"/>
    </location>
</feature>
<protein>
    <submittedName>
        <fullName evidence="7">Oligosaccharide flippase family protein</fullName>
    </submittedName>
</protein>
<comment type="caution">
    <text evidence="7">The sequence shown here is derived from an EMBL/GenBank/DDBJ whole genome shotgun (WGS) entry which is preliminary data.</text>
</comment>
<feature type="transmembrane region" description="Helical" evidence="6">
    <location>
        <begin position="12"/>
        <end position="33"/>
    </location>
</feature>
<dbReference type="PIRSF" id="PIRSF038958">
    <property type="entry name" value="PG_synth_SpoVB"/>
    <property type="match status" value="1"/>
</dbReference>
<dbReference type="InterPro" id="IPR002797">
    <property type="entry name" value="Polysacc_synth"/>
</dbReference>
<keyword evidence="4 6" id="KW-1133">Transmembrane helix</keyword>
<feature type="transmembrane region" description="Helical" evidence="6">
    <location>
        <begin position="224"/>
        <end position="241"/>
    </location>
</feature>
<feature type="transmembrane region" description="Helical" evidence="6">
    <location>
        <begin position="269"/>
        <end position="297"/>
    </location>
</feature>
<sequence length="500" mass="54858">MKYPLLLKQTLIRASAILIVKIIGLSGKIYLIRSVGMEGVGLYQLAYSFYGLVIMCITGGLPTALAMYSSHSPVKGQAILKKLGLFLMPLSLLISFITYSCAPRIAAWMGYPSLEVLLRILSPAIFLVPLLALLRGYLQGTQHYGSIALSEIIEQALRIGLLILLVGLCLPYGQIPALGGAAAGTFAGALGAFLLLLLYSRSILNTGQALIPSKTEGYSMRSDLAVLLQMSVTIALTRLLIPFSDFMDSLIIPYRLQAAGVSSTEAVEVLGMITGVALVVAYTPTLITGALSHTLTMQITSYWKSGLHQEFYKRSKQAVELAWIWGIASGCFIFSYHEEIARLVFNTPAAAPAIQALSALPLIVGVREITTSILWARDQKRIPFTGTVWGVALCIITLYVLVGVPGFSFMGIYLGFTILELVSVIWNIRALRPMRYIRSKLVILLVDLLYFEIISLFTVHILRSHTGQWPALVTSLCIYGLGTLIYLLFRIQRLIQRKTE</sequence>
<dbReference type="Proteomes" id="UP001240171">
    <property type="component" value="Unassembled WGS sequence"/>
</dbReference>
<accession>A0ABT9CA45</accession>
<dbReference type="EMBL" id="JAUQTB010000002">
    <property type="protein sequence ID" value="MDO7906135.1"/>
    <property type="molecule type" value="Genomic_DNA"/>
</dbReference>
<dbReference type="PANTHER" id="PTHR30250:SF21">
    <property type="entry name" value="LIPID II FLIPPASE MURJ"/>
    <property type="match status" value="1"/>
</dbReference>
<evidence type="ECO:0000256" key="2">
    <source>
        <dbReference type="ARBA" id="ARBA00022475"/>
    </source>
</evidence>
<feature type="transmembrane region" description="Helical" evidence="6">
    <location>
        <begin position="349"/>
        <end position="370"/>
    </location>
</feature>
<keyword evidence="8" id="KW-1185">Reference proteome</keyword>
<name>A0ABT9CA45_9BACL</name>
<dbReference type="InterPro" id="IPR024923">
    <property type="entry name" value="PG_synth_SpoVB"/>
</dbReference>
<evidence type="ECO:0000256" key="1">
    <source>
        <dbReference type="ARBA" id="ARBA00004651"/>
    </source>
</evidence>
<keyword evidence="3 6" id="KW-0812">Transmembrane</keyword>
<keyword evidence="5 6" id="KW-0472">Membrane</keyword>
<dbReference type="PANTHER" id="PTHR30250">
    <property type="entry name" value="PST FAMILY PREDICTED COLANIC ACID TRANSPORTER"/>
    <property type="match status" value="1"/>
</dbReference>
<evidence type="ECO:0000256" key="4">
    <source>
        <dbReference type="ARBA" id="ARBA00022989"/>
    </source>
</evidence>
<feature type="transmembrane region" description="Helical" evidence="6">
    <location>
        <begin position="181"/>
        <end position="204"/>
    </location>
</feature>
<feature type="transmembrane region" description="Helical" evidence="6">
    <location>
        <begin position="318"/>
        <end position="337"/>
    </location>
</feature>
<feature type="transmembrane region" description="Helical" evidence="6">
    <location>
        <begin position="468"/>
        <end position="489"/>
    </location>
</feature>
<feature type="transmembrane region" description="Helical" evidence="6">
    <location>
        <begin position="382"/>
        <end position="401"/>
    </location>
</feature>
<dbReference type="InterPro" id="IPR050833">
    <property type="entry name" value="Poly_Biosynth_Transport"/>
</dbReference>
<feature type="transmembrane region" description="Helical" evidence="6">
    <location>
        <begin position="80"/>
        <end position="100"/>
    </location>
</feature>
<feature type="transmembrane region" description="Helical" evidence="6">
    <location>
        <begin position="45"/>
        <end position="68"/>
    </location>
</feature>
<keyword evidence="2" id="KW-1003">Cell membrane</keyword>
<dbReference type="Pfam" id="PF01943">
    <property type="entry name" value="Polysacc_synt"/>
    <property type="match status" value="1"/>
</dbReference>
<feature type="transmembrane region" description="Helical" evidence="6">
    <location>
        <begin position="407"/>
        <end position="429"/>
    </location>
</feature>
<evidence type="ECO:0000256" key="5">
    <source>
        <dbReference type="ARBA" id="ARBA00023136"/>
    </source>
</evidence>
<evidence type="ECO:0000313" key="7">
    <source>
        <dbReference type="EMBL" id="MDO7906135.1"/>
    </source>
</evidence>
<feature type="transmembrane region" description="Helical" evidence="6">
    <location>
        <begin position="159"/>
        <end position="175"/>
    </location>
</feature>